<evidence type="ECO:0000313" key="3">
    <source>
        <dbReference type="EMBL" id="MEE4598364.1"/>
    </source>
</evidence>
<comment type="similarity">
    <text evidence="1 2">Belongs to the cytochrome P450 family.</text>
</comment>
<dbReference type="PANTHER" id="PTHR46696">
    <property type="entry name" value="P450, PUTATIVE (EUROFUNG)-RELATED"/>
    <property type="match status" value="1"/>
</dbReference>
<dbReference type="RefSeq" id="WP_240812667.1">
    <property type="nucleotide sequence ID" value="NZ_JAZBJO010000047.1"/>
</dbReference>
<dbReference type="InterPro" id="IPR001128">
    <property type="entry name" value="Cyt_P450"/>
</dbReference>
<dbReference type="PANTHER" id="PTHR46696:SF1">
    <property type="entry name" value="CYTOCHROME P450 YJIB-RELATED"/>
    <property type="match status" value="1"/>
</dbReference>
<name>A0ABU7QAD5_9ACTN</name>
<keyword evidence="2" id="KW-0408">Iron</keyword>
<proteinExistence type="inferred from homology"/>
<dbReference type="PRINTS" id="PR00359">
    <property type="entry name" value="BP450"/>
</dbReference>
<gene>
    <name evidence="3" type="ORF">V2J94_42120</name>
</gene>
<protein>
    <submittedName>
        <fullName evidence="3">Cytochrome P450</fullName>
    </submittedName>
</protein>
<dbReference type="InterPro" id="IPR036396">
    <property type="entry name" value="Cyt_P450_sf"/>
</dbReference>
<dbReference type="Proteomes" id="UP001354709">
    <property type="component" value="Unassembled WGS sequence"/>
</dbReference>
<keyword evidence="2" id="KW-0349">Heme</keyword>
<dbReference type="PROSITE" id="PS00086">
    <property type="entry name" value="CYTOCHROME_P450"/>
    <property type="match status" value="1"/>
</dbReference>
<dbReference type="InterPro" id="IPR017972">
    <property type="entry name" value="Cyt_P450_CS"/>
</dbReference>
<evidence type="ECO:0000256" key="1">
    <source>
        <dbReference type="ARBA" id="ARBA00010617"/>
    </source>
</evidence>
<keyword evidence="2" id="KW-0503">Monooxygenase</keyword>
<keyword evidence="2" id="KW-0479">Metal-binding</keyword>
<accession>A0ABU7QAD5</accession>
<dbReference type="Pfam" id="PF00067">
    <property type="entry name" value="p450"/>
    <property type="match status" value="1"/>
</dbReference>
<organism evidence="3 4">
    <name type="scientific">Streptomyces asiaticus subsp. ignotus</name>
    <dbReference type="NCBI Taxonomy" id="3098222"/>
    <lineage>
        <taxon>Bacteria</taxon>
        <taxon>Bacillati</taxon>
        <taxon>Actinomycetota</taxon>
        <taxon>Actinomycetes</taxon>
        <taxon>Kitasatosporales</taxon>
        <taxon>Streptomycetaceae</taxon>
        <taxon>Streptomyces</taxon>
        <taxon>Streptomyces violaceusniger group</taxon>
    </lineage>
</organism>
<dbReference type="EMBL" id="JAZBJO010000047">
    <property type="protein sequence ID" value="MEE4598364.1"/>
    <property type="molecule type" value="Genomic_DNA"/>
</dbReference>
<evidence type="ECO:0000256" key="2">
    <source>
        <dbReference type="RuleBase" id="RU000461"/>
    </source>
</evidence>
<comment type="caution">
    <text evidence="3">The sequence shown here is derived from an EMBL/GenBank/DDBJ whole genome shotgun (WGS) entry which is preliminary data.</text>
</comment>
<keyword evidence="2" id="KW-0560">Oxidoreductase</keyword>
<keyword evidence="4" id="KW-1185">Reference proteome</keyword>
<dbReference type="Gene3D" id="1.10.630.10">
    <property type="entry name" value="Cytochrome P450"/>
    <property type="match status" value="1"/>
</dbReference>
<dbReference type="InterPro" id="IPR002397">
    <property type="entry name" value="Cyt_P450_B"/>
</dbReference>
<dbReference type="SUPFAM" id="SSF48264">
    <property type="entry name" value="Cytochrome P450"/>
    <property type="match status" value="1"/>
</dbReference>
<evidence type="ECO:0000313" key="4">
    <source>
        <dbReference type="Proteomes" id="UP001354709"/>
    </source>
</evidence>
<dbReference type="CDD" id="cd11029">
    <property type="entry name" value="CYP107-like"/>
    <property type="match status" value="1"/>
</dbReference>
<reference evidence="3 4" key="1">
    <citation type="submission" date="2023-11" db="EMBL/GenBank/DDBJ databases">
        <title>30 novel species of actinomycetes from the DSMZ collection.</title>
        <authorList>
            <person name="Nouioui I."/>
        </authorList>
    </citation>
    <scope>NUCLEOTIDE SEQUENCE [LARGE SCALE GENOMIC DNA]</scope>
    <source>
        <strain evidence="3 4">DSM 41524</strain>
    </source>
</reference>
<sequence length="397" mass="43388">MFDPHFRANPFDFYGALRETGGVHRVYFPAFSDVWLVTRYADARAVLTDPRLSKEPANVSASLREAIVAGEGEDNLPLMSSMLNSDPPDHTRLRRLVVKAFTPRRVQELRPRVQEIADELLDRVAGTGRADLIDDFAFPLPITVICELLGIPVADRDAFREWSTLLTSADEDERPLVEPAFANLHGYLSDFVGRMRREPDAGLISALVSAADGVDGLDDEEVVTMALLLLVAGHETTVNLVGNGVIALLTHPDQLAALRADESLLAPAIEEFIRYDGPVETATWRYTMEPVVVGGVEIPAGEPVLVVLASANRDPERFAGADRLDIKRGDNPHVGFGHGIHHCLGAPLARLEGQVAISTLLRRFPDLALTVAPGDLQWRPGIIMRGVRHLPVSFSAS</sequence>